<comment type="caution">
    <text evidence="1">The sequence shown here is derived from an EMBL/GenBank/DDBJ whole genome shotgun (WGS) entry which is preliminary data.</text>
</comment>
<evidence type="ECO:0008006" key="3">
    <source>
        <dbReference type="Google" id="ProtNLM"/>
    </source>
</evidence>
<sequence>MNLHICLDGNFIQQAMSVFEHFFPDENVFIIFNFREQRNYKEDIPIYRCNRNDPELFNKIQKICSTFAIKNVVTHGIATNYSLILQYLKEKNLFSGHIYWIFWGYELYNALGELGKYKLVDENSLFSKLTYIVPNPLNALVRRITGRQLYSKKLETFLPYADYFCFWLPHDFDLLHSYYTSHAKFKYFKYISSYKSDTPKNYFKICQKNVCRIMVNHQASLTGNHRIVLQKLSTISGIGEFEICTPLSYGSNYIRKSVLRIGRRYFGNKYNALLNLMPLDEYNKFLDSMPVAIFGAMRQEAAGNIVRLLKSGTKVYLRERNPLYQYYKEKGFIVFSFERELNNISDLQCLSEEEQLHNMQVAENTQVFYEDFMPSFFD</sequence>
<dbReference type="RefSeq" id="WP_061433625.1">
    <property type="nucleotide sequence ID" value="NZ_KQ968645.1"/>
</dbReference>
<dbReference type="PATRIC" id="fig|329854.7.peg.86"/>
<dbReference type="Proteomes" id="UP000070319">
    <property type="component" value="Unassembled WGS sequence"/>
</dbReference>
<accession>A0A139LVJ7</accession>
<organism evidence="1">
    <name type="scientific">Bacteroides intestinalis</name>
    <dbReference type="NCBI Taxonomy" id="329854"/>
    <lineage>
        <taxon>Bacteria</taxon>
        <taxon>Pseudomonadati</taxon>
        <taxon>Bacteroidota</taxon>
        <taxon>Bacteroidia</taxon>
        <taxon>Bacteroidales</taxon>
        <taxon>Bacteroidaceae</taxon>
        <taxon>Bacteroides</taxon>
    </lineage>
</organism>
<gene>
    <name evidence="1" type="ORF">HMPREF2531_00085</name>
</gene>
<evidence type="ECO:0000313" key="2">
    <source>
        <dbReference type="Proteomes" id="UP000070319"/>
    </source>
</evidence>
<dbReference type="EMBL" id="LTDF01000004">
    <property type="protein sequence ID" value="KXT55479.1"/>
    <property type="molecule type" value="Genomic_DNA"/>
</dbReference>
<name>A0A139LVJ7_9BACE</name>
<protein>
    <recommendedName>
        <fullName evidence="3">4-alpha-L-fucosyltransferase</fullName>
    </recommendedName>
</protein>
<evidence type="ECO:0000313" key="1">
    <source>
        <dbReference type="EMBL" id="KXT55479.1"/>
    </source>
</evidence>
<reference evidence="1 2" key="1">
    <citation type="submission" date="2016-02" db="EMBL/GenBank/DDBJ databases">
        <authorList>
            <person name="Wen L."/>
            <person name="He K."/>
            <person name="Yang H."/>
        </authorList>
    </citation>
    <scope>NUCLEOTIDE SEQUENCE [LARGE SCALE GENOMIC DNA]</scope>
    <source>
        <strain evidence="1 2">KLE1704</strain>
    </source>
</reference>
<dbReference type="AlphaFoldDB" id="A0A139LVJ7"/>
<proteinExistence type="predicted"/>